<accession>A0ACB9JH49</accession>
<proteinExistence type="predicted"/>
<evidence type="ECO:0000313" key="2">
    <source>
        <dbReference type="Proteomes" id="UP001056120"/>
    </source>
</evidence>
<reference evidence="2" key="1">
    <citation type="journal article" date="2022" name="Mol. Ecol. Resour.">
        <title>The genomes of chicory, endive, great burdock and yacon provide insights into Asteraceae palaeo-polyploidization history and plant inulin production.</title>
        <authorList>
            <person name="Fan W."/>
            <person name="Wang S."/>
            <person name="Wang H."/>
            <person name="Wang A."/>
            <person name="Jiang F."/>
            <person name="Liu H."/>
            <person name="Zhao H."/>
            <person name="Xu D."/>
            <person name="Zhang Y."/>
        </authorList>
    </citation>
    <scope>NUCLEOTIDE SEQUENCE [LARGE SCALE GENOMIC DNA]</scope>
    <source>
        <strain evidence="2">cv. Yunnan</strain>
    </source>
</reference>
<comment type="caution">
    <text evidence="1">The sequence shown here is derived from an EMBL/GenBank/DDBJ whole genome shotgun (WGS) entry which is preliminary data.</text>
</comment>
<organism evidence="1 2">
    <name type="scientific">Smallanthus sonchifolius</name>
    <dbReference type="NCBI Taxonomy" id="185202"/>
    <lineage>
        <taxon>Eukaryota</taxon>
        <taxon>Viridiplantae</taxon>
        <taxon>Streptophyta</taxon>
        <taxon>Embryophyta</taxon>
        <taxon>Tracheophyta</taxon>
        <taxon>Spermatophyta</taxon>
        <taxon>Magnoliopsida</taxon>
        <taxon>eudicotyledons</taxon>
        <taxon>Gunneridae</taxon>
        <taxon>Pentapetalae</taxon>
        <taxon>asterids</taxon>
        <taxon>campanulids</taxon>
        <taxon>Asterales</taxon>
        <taxon>Asteraceae</taxon>
        <taxon>Asteroideae</taxon>
        <taxon>Heliantheae alliance</taxon>
        <taxon>Millerieae</taxon>
        <taxon>Smallanthus</taxon>
    </lineage>
</organism>
<protein>
    <submittedName>
        <fullName evidence="1">Uncharacterized protein</fullName>
    </submittedName>
</protein>
<sequence>MYRLAATIASKSRIARNNAHQISSNLSWRRNYAAKDIKFGVDARALMLRGVEELTDAVKVTMGPKGRNVVIEQSYGAPKVTKDGVTVAKSIEFKDRVKNVGASLVKQVANATNDVAGDGTTCATVLTRAIYSEGCKSVAAGMNAMDLRRGITMAVDSVVTNLKSRARMISTSEEIAQVGTISANGEREIGELIAKAMEKVGKEGVITISDGKTLYNELEVVEGMKLDRGYISPYFITNTKNQKCELDDPLILIHEKKISNLNAIVKVLELALKNQRSLLIVAEDIESEALATLILNKLRAGIKVCAINAPGFGENRKSNLQDLATLTGGEVITDELGMNLEKMAPEMLGTCKRVTISKDDTVILDGAGDKKAIEERCEQLRSSIELSTSDYDKEKLQERLAKLSGGVAVLKIGGASEAEVGEKKDRVTDALNATKAAVEEGIVPGGGVALLYASKELDNLQTANFDQKIGVQIIQNALKAPVHTIATNAGVEGAVIVGKLLEQDNPDLGYDAAKGQYVDMVKEGIIDPLKVIRTALVDAASVSSLLTTTEAVIVELPKEEKESPALPPGMGDY</sequence>
<dbReference type="Proteomes" id="UP001056120">
    <property type="component" value="Linkage Group LG04"/>
</dbReference>
<name>A0ACB9JH49_9ASTR</name>
<reference evidence="1 2" key="2">
    <citation type="journal article" date="2022" name="Mol. Ecol. Resour.">
        <title>The genomes of chicory, endive, great burdock and yacon provide insights into Asteraceae paleo-polyploidization history and plant inulin production.</title>
        <authorList>
            <person name="Fan W."/>
            <person name="Wang S."/>
            <person name="Wang H."/>
            <person name="Wang A."/>
            <person name="Jiang F."/>
            <person name="Liu H."/>
            <person name="Zhao H."/>
            <person name="Xu D."/>
            <person name="Zhang Y."/>
        </authorList>
    </citation>
    <scope>NUCLEOTIDE SEQUENCE [LARGE SCALE GENOMIC DNA]</scope>
    <source>
        <strain evidence="2">cv. Yunnan</strain>
        <tissue evidence="1">Leaves</tissue>
    </source>
</reference>
<gene>
    <name evidence="1" type="ORF">L1987_13503</name>
</gene>
<evidence type="ECO:0000313" key="1">
    <source>
        <dbReference type="EMBL" id="KAI3819659.1"/>
    </source>
</evidence>
<dbReference type="EMBL" id="CM042021">
    <property type="protein sequence ID" value="KAI3819659.1"/>
    <property type="molecule type" value="Genomic_DNA"/>
</dbReference>
<keyword evidence="2" id="KW-1185">Reference proteome</keyword>